<dbReference type="PATRIC" id="fig|1481663.12.peg.2350"/>
<dbReference type="PANTHER" id="PTHR47894">
    <property type="entry name" value="HTH-TYPE TRANSCRIPTIONAL REGULATOR GADX"/>
    <property type="match status" value="1"/>
</dbReference>
<comment type="caution">
    <text evidence="5">The sequence shown here is derived from an EMBL/GenBank/DDBJ whole genome shotgun (WGS) entry which is preliminary data.</text>
</comment>
<evidence type="ECO:0000256" key="1">
    <source>
        <dbReference type="ARBA" id="ARBA00023015"/>
    </source>
</evidence>
<dbReference type="GO" id="GO:0005829">
    <property type="term" value="C:cytosol"/>
    <property type="evidence" value="ECO:0007669"/>
    <property type="project" value="TreeGrafter"/>
</dbReference>
<dbReference type="PROSITE" id="PS01124">
    <property type="entry name" value="HTH_ARAC_FAMILY_2"/>
    <property type="match status" value="1"/>
</dbReference>
<dbReference type="InterPro" id="IPR018060">
    <property type="entry name" value="HTH_AraC"/>
</dbReference>
<feature type="domain" description="HTH araC/xylS-type" evidence="4">
    <location>
        <begin position="287"/>
        <end position="327"/>
    </location>
</feature>
<name>A0A0N8V9E7_VIBMT</name>
<dbReference type="GO" id="GO:0003700">
    <property type="term" value="F:DNA-binding transcription factor activity"/>
    <property type="evidence" value="ECO:0007669"/>
    <property type="project" value="InterPro"/>
</dbReference>
<evidence type="ECO:0000313" key="5">
    <source>
        <dbReference type="EMBL" id="KQA98186.1"/>
    </source>
</evidence>
<dbReference type="OrthoDB" id="6252225at2"/>
<protein>
    <submittedName>
        <fullName evidence="5">AraC family transcriptional regulator</fullName>
    </submittedName>
</protein>
<proteinExistence type="predicted"/>
<evidence type="ECO:0000313" key="6">
    <source>
        <dbReference type="Proteomes" id="UP000050491"/>
    </source>
</evidence>
<dbReference type="InterPro" id="IPR020449">
    <property type="entry name" value="Tscrpt_reg_AraC-type_HTH"/>
</dbReference>
<dbReference type="Pfam" id="PF12833">
    <property type="entry name" value="HTH_18"/>
    <property type="match status" value="1"/>
</dbReference>
<keyword evidence="1" id="KW-0805">Transcription regulation</keyword>
<reference evidence="5 6" key="1">
    <citation type="journal article" date="2015" name="Genome Biol. Evol.">
        <title>The Dynamics of Genetic Interactions between Vibrio metoecus and Vibrio cholerae, Two Close Relatives Co-Occurring in the Environment.</title>
        <authorList>
            <person name="Orata F.D."/>
            <person name="Kirchberger P.C."/>
            <person name="Meheust R."/>
            <person name="Barlow E.J."/>
            <person name="Tarr C.L."/>
            <person name="Boucher Y."/>
        </authorList>
    </citation>
    <scope>NUCLEOTIDE SEQUENCE [LARGE SCALE GENOMIC DNA]</scope>
    <source>
        <strain evidence="5 6">YB5B04</strain>
    </source>
</reference>
<dbReference type="AlphaFoldDB" id="A0A0N8V9E7"/>
<organism evidence="5 6">
    <name type="scientific">Vibrio metoecus</name>
    <dbReference type="NCBI Taxonomy" id="1481663"/>
    <lineage>
        <taxon>Bacteria</taxon>
        <taxon>Pseudomonadati</taxon>
        <taxon>Pseudomonadota</taxon>
        <taxon>Gammaproteobacteria</taxon>
        <taxon>Vibrionales</taxon>
        <taxon>Vibrionaceae</taxon>
        <taxon>Vibrio</taxon>
    </lineage>
</organism>
<dbReference type="RefSeq" id="WP_055065284.1">
    <property type="nucleotide sequence ID" value="NZ_LBGP01000023.1"/>
</dbReference>
<dbReference type="InterPro" id="IPR032687">
    <property type="entry name" value="AraC-type_N"/>
</dbReference>
<dbReference type="GO" id="GO:0000976">
    <property type="term" value="F:transcription cis-regulatory region binding"/>
    <property type="evidence" value="ECO:0007669"/>
    <property type="project" value="TreeGrafter"/>
</dbReference>
<dbReference type="SMART" id="SM00342">
    <property type="entry name" value="HTH_ARAC"/>
    <property type="match status" value="1"/>
</dbReference>
<dbReference type="Proteomes" id="UP000050491">
    <property type="component" value="Unassembled WGS sequence"/>
</dbReference>
<dbReference type="InterPro" id="IPR009057">
    <property type="entry name" value="Homeodomain-like_sf"/>
</dbReference>
<keyword evidence="3" id="KW-0804">Transcription</keyword>
<sequence length="330" mass="38288">MYFLRAIGFSHLHFKIKQLYQLPEGCSGLPESVFYQPMTLIPANEVNIWYQSMEEATKDPDFLLKATQEKRLDMALPAHRWFFSGADLASTVRRINYGFSSVQSGCSMVGAQVGPILKWIYRNPQIQTEVKVHDGIRMATFMLQVLREYLGENFAPMRVHLPGKRDNRSLYRDYFGCEVEWNQPRVEIWFHASHRLATQMQHRPKAKSLAMSYQELDDFLNMPDPTDELKVLYETINYACHYGYPSLERVSALLGLSTQQCQRRLHVLGMSYSIVLGYVLSNIAVNLLSRKVPIENVAHRLGYQHVASFNRMFKKQRGVTPSQYCQRFEV</sequence>
<dbReference type="Gene3D" id="1.10.10.60">
    <property type="entry name" value="Homeodomain-like"/>
    <property type="match status" value="1"/>
</dbReference>
<evidence type="ECO:0000256" key="3">
    <source>
        <dbReference type="ARBA" id="ARBA00023163"/>
    </source>
</evidence>
<evidence type="ECO:0000259" key="4">
    <source>
        <dbReference type="PROSITE" id="PS01124"/>
    </source>
</evidence>
<dbReference type="SUPFAM" id="SSF46689">
    <property type="entry name" value="Homeodomain-like"/>
    <property type="match status" value="1"/>
</dbReference>
<evidence type="ECO:0000256" key="2">
    <source>
        <dbReference type="ARBA" id="ARBA00023125"/>
    </source>
</evidence>
<dbReference type="EMBL" id="LBGP01000023">
    <property type="protein sequence ID" value="KQA98186.1"/>
    <property type="molecule type" value="Genomic_DNA"/>
</dbReference>
<accession>A0A0N8V9E7</accession>
<dbReference type="PRINTS" id="PR00032">
    <property type="entry name" value="HTHARAC"/>
</dbReference>
<dbReference type="PANTHER" id="PTHR47894:SF4">
    <property type="entry name" value="HTH-TYPE TRANSCRIPTIONAL REGULATOR GADX"/>
    <property type="match status" value="1"/>
</dbReference>
<keyword evidence="2" id="KW-0238">DNA-binding</keyword>
<gene>
    <name evidence="5" type="ORF">XV92_17175</name>
</gene>
<dbReference type="Pfam" id="PF12625">
    <property type="entry name" value="Arabinose_bd"/>
    <property type="match status" value="1"/>
</dbReference>